<evidence type="ECO:0000313" key="15">
    <source>
        <dbReference type="EMBL" id="KAG5324925.1"/>
    </source>
</evidence>
<comment type="function">
    <text evidence="13">Probable methyltransferase required to silence rDNA.</text>
</comment>
<accession>A0A836JYT8</accession>
<dbReference type="GO" id="GO:0008168">
    <property type="term" value="F:methyltransferase activity"/>
    <property type="evidence" value="ECO:0007669"/>
    <property type="project" value="UniProtKB-KW"/>
</dbReference>
<dbReference type="AlphaFoldDB" id="A0A836JYT8"/>
<dbReference type="GO" id="GO:0042149">
    <property type="term" value="P:cellular response to glucose starvation"/>
    <property type="evidence" value="ECO:0007669"/>
    <property type="project" value="TreeGrafter"/>
</dbReference>
<feature type="region of interest" description="Disordered" evidence="14">
    <location>
        <begin position="1"/>
        <end position="36"/>
    </location>
</feature>
<feature type="compositionally biased region" description="Basic residues" evidence="14">
    <location>
        <begin position="1"/>
        <end position="13"/>
    </location>
</feature>
<sequence>MQSNKRKKSHYSKNKLNANYTENSSLTKYSKDNKNIKKLSTSDEIAKNVFTNVQKSKKKKLRDAKNEFDATKYTKNSDALTKYPKDNKNNLKKLSVSNGIAKDMFANMQNSKRKKQRDSKNKLDEKYTENSDAPTKYPKDDKKKISKVSQKVQNNLNIKIKYEENKKRKQDMNLNRTNKDTVRDNDEDIEDDENDSSEDNGSKSIKKKDEKLKKLQMEVKNLKFMMRKLIEGNNEENMKQMSTKVETQQIQSDILKLDKHKINIKYLKKMLENKSQVTKVAQFTLRDKKPTLRDRMQMQLRASRFRFINETLYNNDSLQSKHYFQKDHDSFMAYHAGYKQQIEQWPINPLDVIISSIKKLPTDNVIADFGCGEARLAASVPHTVHSFDFIALNDKVKACDMAHTPLLMNSIHVVVFCLSLMGSNLNDYIIEANRVLKNNGILKIAEVESRFDDVKDFIRLLHHYGFKNTWKDLSHNLFYFMDFKKNEDISMKRKNLPAITLKSCVYKKR</sequence>
<dbReference type="GO" id="GO:0006364">
    <property type="term" value="P:rRNA processing"/>
    <property type="evidence" value="ECO:0007669"/>
    <property type="project" value="UniProtKB-UniRule"/>
</dbReference>
<keyword evidence="5 13" id="KW-0698">rRNA processing</keyword>
<proteinExistence type="inferred from homology"/>
<dbReference type="FunFam" id="3.40.50.150:FF:000068">
    <property type="entry name" value="Ribosomal RNA-processing protein 8"/>
    <property type="match status" value="1"/>
</dbReference>
<feature type="non-terminal residue" evidence="15">
    <location>
        <position position="1"/>
    </location>
</feature>
<dbReference type="GO" id="GO:0005730">
    <property type="term" value="C:nucleolus"/>
    <property type="evidence" value="ECO:0007669"/>
    <property type="project" value="UniProtKB-SubCell"/>
</dbReference>
<evidence type="ECO:0000256" key="6">
    <source>
        <dbReference type="ARBA" id="ARBA00022603"/>
    </source>
</evidence>
<reference evidence="15" key="1">
    <citation type="submission" date="2020-02" db="EMBL/GenBank/DDBJ databases">
        <title>Relaxed selection underlies rapid genomic changes in the transitions from sociality to social parasitism in ants.</title>
        <authorList>
            <person name="Bi X."/>
        </authorList>
    </citation>
    <scope>NUCLEOTIDE SEQUENCE</scope>
    <source>
        <strain evidence="15">BGI-DK2014c</strain>
        <tissue evidence="15">Whole body</tissue>
    </source>
</reference>
<feature type="compositionally biased region" description="Basic and acidic residues" evidence="14">
    <location>
        <begin position="118"/>
        <end position="129"/>
    </location>
</feature>
<dbReference type="GO" id="GO:0032259">
    <property type="term" value="P:methylation"/>
    <property type="evidence" value="ECO:0007669"/>
    <property type="project" value="UniProtKB-KW"/>
</dbReference>
<dbReference type="InterPro" id="IPR007823">
    <property type="entry name" value="RRP8"/>
</dbReference>
<evidence type="ECO:0000256" key="10">
    <source>
        <dbReference type="ARBA" id="ARBA00023015"/>
    </source>
</evidence>
<organism evidence="15 16">
    <name type="scientific">Pseudoatta argentina</name>
    <dbReference type="NCBI Taxonomy" id="621737"/>
    <lineage>
        <taxon>Eukaryota</taxon>
        <taxon>Metazoa</taxon>
        <taxon>Ecdysozoa</taxon>
        <taxon>Arthropoda</taxon>
        <taxon>Hexapoda</taxon>
        <taxon>Insecta</taxon>
        <taxon>Pterygota</taxon>
        <taxon>Neoptera</taxon>
        <taxon>Endopterygota</taxon>
        <taxon>Hymenoptera</taxon>
        <taxon>Apocrita</taxon>
        <taxon>Aculeata</taxon>
        <taxon>Formicoidea</taxon>
        <taxon>Formicidae</taxon>
        <taxon>Myrmicinae</taxon>
        <taxon>Pseudoatta</taxon>
    </lineage>
</organism>
<dbReference type="GO" id="GO:0000183">
    <property type="term" value="P:rDNA heterochromatin formation"/>
    <property type="evidence" value="ECO:0007669"/>
    <property type="project" value="TreeGrafter"/>
</dbReference>
<evidence type="ECO:0000313" key="16">
    <source>
        <dbReference type="Proteomes" id="UP000668214"/>
    </source>
</evidence>
<dbReference type="Gene3D" id="1.10.10.2150">
    <property type="entry name" value="Ribosomal RNA-processing protein 8, N-terminal domain"/>
    <property type="match status" value="1"/>
</dbReference>
<dbReference type="InterPro" id="IPR042036">
    <property type="entry name" value="RRP8_N"/>
</dbReference>
<dbReference type="InterPro" id="IPR029063">
    <property type="entry name" value="SAM-dependent_MTases_sf"/>
</dbReference>
<dbReference type="Pfam" id="PF05148">
    <property type="entry name" value="Methyltransf_8"/>
    <property type="match status" value="1"/>
</dbReference>
<dbReference type="PANTHER" id="PTHR12787:SF0">
    <property type="entry name" value="RIBOSOMAL RNA-PROCESSING PROTEIN 8"/>
    <property type="match status" value="1"/>
</dbReference>
<evidence type="ECO:0000256" key="5">
    <source>
        <dbReference type="ARBA" id="ARBA00022552"/>
    </source>
</evidence>
<dbReference type="GO" id="GO:0005677">
    <property type="term" value="C:chromatin silencing complex"/>
    <property type="evidence" value="ECO:0007669"/>
    <property type="project" value="TreeGrafter"/>
</dbReference>
<keyword evidence="8 13" id="KW-0949">S-adenosyl-L-methionine</keyword>
<dbReference type="PANTHER" id="PTHR12787">
    <property type="entry name" value="RIBOSOMAL RNA-PROCESSING PROTEIN 8"/>
    <property type="match status" value="1"/>
</dbReference>
<dbReference type="FunFam" id="1.10.10.2150:FF:000001">
    <property type="entry name" value="Ribosomal RNA-processing protein 8"/>
    <property type="match status" value="1"/>
</dbReference>
<evidence type="ECO:0000256" key="13">
    <source>
        <dbReference type="RuleBase" id="RU365074"/>
    </source>
</evidence>
<keyword evidence="12 13" id="KW-0539">Nucleus</keyword>
<feature type="region of interest" description="Disordered" evidence="14">
    <location>
        <begin position="54"/>
        <end position="209"/>
    </location>
</feature>
<dbReference type="GO" id="GO:0046015">
    <property type="term" value="P:regulation of transcription by glucose"/>
    <property type="evidence" value="ECO:0007669"/>
    <property type="project" value="TreeGrafter"/>
</dbReference>
<evidence type="ECO:0000256" key="7">
    <source>
        <dbReference type="ARBA" id="ARBA00022679"/>
    </source>
</evidence>
<keyword evidence="16" id="KW-1185">Reference proteome</keyword>
<comment type="subcellular location">
    <subcellularLocation>
        <location evidence="1 13">Nucleus</location>
        <location evidence="1 13">Nucleolus</location>
    </subcellularLocation>
</comment>
<evidence type="ECO:0000256" key="1">
    <source>
        <dbReference type="ARBA" id="ARBA00004604"/>
    </source>
</evidence>
<keyword evidence="7 13" id="KW-0808">Transferase</keyword>
<keyword evidence="10" id="KW-0805">Transcription regulation</keyword>
<dbReference type="EC" id="2.1.1.-" evidence="13"/>
<protein>
    <recommendedName>
        <fullName evidence="3 13">Ribosomal RNA-processing protein 8</fullName>
        <ecNumber evidence="13">2.1.1.-</ecNumber>
    </recommendedName>
</protein>
<feature type="compositionally biased region" description="Acidic residues" evidence="14">
    <location>
        <begin position="185"/>
        <end position="198"/>
    </location>
</feature>
<evidence type="ECO:0000256" key="11">
    <source>
        <dbReference type="ARBA" id="ARBA00023163"/>
    </source>
</evidence>
<feature type="non-terminal residue" evidence="15">
    <location>
        <position position="509"/>
    </location>
</feature>
<keyword evidence="4" id="KW-0678">Repressor</keyword>
<comment type="similarity">
    <text evidence="2 13">Belongs to the methyltransferase superfamily. RRP8 family.</text>
</comment>
<dbReference type="GO" id="GO:0033553">
    <property type="term" value="C:rDNA heterochromatin"/>
    <property type="evidence" value="ECO:0007669"/>
    <property type="project" value="TreeGrafter"/>
</dbReference>
<evidence type="ECO:0000256" key="8">
    <source>
        <dbReference type="ARBA" id="ARBA00022691"/>
    </source>
</evidence>
<gene>
    <name evidence="15" type="primary">Rrp8</name>
    <name evidence="15" type="ORF">G6Z78_0003511</name>
</gene>
<evidence type="ECO:0000256" key="2">
    <source>
        <dbReference type="ARBA" id="ARBA00006301"/>
    </source>
</evidence>
<keyword evidence="6 13" id="KW-0489">Methyltransferase</keyword>
<evidence type="ECO:0000256" key="9">
    <source>
        <dbReference type="ARBA" id="ARBA00022853"/>
    </source>
</evidence>
<dbReference type="SUPFAM" id="SSF53335">
    <property type="entry name" value="S-adenosyl-L-methionine-dependent methyltransferases"/>
    <property type="match status" value="1"/>
</dbReference>
<evidence type="ECO:0000256" key="3">
    <source>
        <dbReference type="ARBA" id="ARBA00020203"/>
    </source>
</evidence>
<keyword evidence="11" id="KW-0804">Transcription</keyword>
<feature type="compositionally biased region" description="Polar residues" evidence="14">
    <location>
        <begin position="14"/>
        <end position="28"/>
    </location>
</feature>
<comment type="caution">
    <text evidence="15">The sequence shown here is derived from an EMBL/GenBank/DDBJ whole genome shotgun (WGS) entry which is preliminary data.</text>
</comment>
<name>A0A836JYT8_9HYME</name>
<dbReference type="EMBL" id="JAANIA010000337">
    <property type="protein sequence ID" value="KAG5324925.1"/>
    <property type="molecule type" value="Genomic_DNA"/>
</dbReference>
<dbReference type="Proteomes" id="UP000668214">
    <property type="component" value="Unassembled WGS sequence"/>
</dbReference>
<evidence type="ECO:0000256" key="14">
    <source>
        <dbReference type="SAM" id="MobiDB-lite"/>
    </source>
</evidence>
<evidence type="ECO:0000256" key="12">
    <source>
        <dbReference type="ARBA" id="ARBA00023242"/>
    </source>
</evidence>
<feature type="compositionally biased region" description="Basic and acidic residues" evidence="14">
    <location>
        <begin position="63"/>
        <end position="72"/>
    </location>
</feature>
<dbReference type="Gene3D" id="3.40.50.150">
    <property type="entry name" value="Vaccinia Virus protein VP39"/>
    <property type="match status" value="1"/>
</dbReference>
<evidence type="ECO:0000256" key="4">
    <source>
        <dbReference type="ARBA" id="ARBA00022491"/>
    </source>
</evidence>
<keyword evidence="9" id="KW-0156">Chromatin regulator</keyword>